<dbReference type="GeneID" id="115542639"/>
<keyword evidence="2" id="KW-0472">Membrane</keyword>
<dbReference type="InterPro" id="IPR027835">
    <property type="entry name" value="TMEM174"/>
</dbReference>
<dbReference type="Proteomes" id="UP000694546">
    <property type="component" value="Chromosome 4"/>
</dbReference>
<accession>A0A8C5BXL6</accession>
<name>A0A8C5BXL6_GADMO</name>
<dbReference type="RefSeq" id="XP_030210822.1">
    <property type="nucleotide sequence ID" value="XM_030354962.1"/>
</dbReference>
<evidence type="ECO:0000256" key="2">
    <source>
        <dbReference type="SAM" id="Phobius"/>
    </source>
</evidence>
<keyword evidence="2" id="KW-1133">Transmembrane helix</keyword>
<feature type="compositionally biased region" description="Pro residues" evidence="1">
    <location>
        <begin position="131"/>
        <end position="140"/>
    </location>
</feature>
<feature type="compositionally biased region" description="Pro residues" evidence="1">
    <location>
        <begin position="219"/>
        <end position="232"/>
    </location>
</feature>
<feature type="transmembrane region" description="Helical" evidence="2">
    <location>
        <begin position="57"/>
        <end position="80"/>
    </location>
</feature>
<evidence type="ECO:0000313" key="4">
    <source>
        <dbReference type="Proteomes" id="UP000694546"/>
    </source>
</evidence>
<dbReference type="Ensembl" id="ENSGMOT00000063281.1">
    <property type="protein sequence ID" value="ENSGMOP00000052606.1"/>
    <property type="gene ID" value="ENSGMOG00000023180.1"/>
</dbReference>
<feature type="compositionally biased region" description="Low complexity" evidence="1">
    <location>
        <begin position="141"/>
        <end position="152"/>
    </location>
</feature>
<organism evidence="3 4">
    <name type="scientific">Gadus morhua</name>
    <name type="common">Atlantic cod</name>
    <dbReference type="NCBI Taxonomy" id="8049"/>
    <lineage>
        <taxon>Eukaryota</taxon>
        <taxon>Metazoa</taxon>
        <taxon>Chordata</taxon>
        <taxon>Craniata</taxon>
        <taxon>Vertebrata</taxon>
        <taxon>Euteleostomi</taxon>
        <taxon>Actinopterygii</taxon>
        <taxon>Neopterygii</taxon>
        <taxon>Teleostei</taxon>
        <taxon>Neoteleostei</taxon>
        <taxon>Acanthomorphata</taxon>
        <taxon>Zeiogadaria</taxon>
        <taxon>Gadariae</taxon>
        <taxon>Gadiformes</taxon>
        <taxon>Gadoidei</taxon>
        <taxon>Gadidae</taxon>
        <taxon>Gadus</taxon>
    </lineage>
</organism>
<keyword evidence="4" id="KW-1185">Reference proteome</keyword>
<dbReference type="PANTHER" id="PTHR31020">
    <property type="entry name" value="TRANSMEMBRANE PROTEIN 174"/>
    <property type="match status" value="1"/>
</dbReference>
<feature type="region of interest" description="Disordered" evidence="1">
    <location>
        <begin position="131"/>
        <end position="232"/>
    </location>
</feature>
<dbReference type="OrthoDB" id="9931655at2759"/>
<dbReference type="OMA" id="YYTIYPP"/>
<dbReference type="AlphaFoldDB" id="A0A8C5BXL6"/>
<protein>
    <submittedName>
        <fullName evidence="3">Transmembrane protein 174</fullName>
    </submittedName>
</protein>
<evidence type="ECO:0000313" key="3">
    <source>
        <dbReference type="Ensembl" id="ENSGMOP00000052606.1"/>
    </source>
</evidence>
<evidence type="ECO:0000256" key="1">
    <source>
        <dbReference type="SAM" id="MobiDB-lite"/>
    </source>
</evidence>
<gene>
    <name evidence="3" type="primary">TMEM174</name>
    <name evidence="3" type="synonym">tmem174</name>
</gene>
<reference evidence="3" key="2">
    <citation type="submission" date="2025-09" db="UniProtKB">
        <authorList>
            <consortium name="Ensembl"/>
        </authorList>
    </citation>
    <scope>IDENTIFICATION</scope>
</reference>
<sequence>METGPTTLTGCPLTGLVGEKTRGVFLLLGIFLCLMGSVFTITGCLEHNDHHLEWESLLGPIMLSVGGVFMLISTCSFRMFPCLLYRLTGERAEEEQEAAEEHRGAAELSFVFNGVQPPVVFHCAAQFSPPPYDSLAPPPQQQQQHHPQLYQHRPLHPVGNRGPPPPRFHHLFPVENAAFTSEDGFPLGRGRALTRPARSRVQDGQQGEEKDEDNSSTCSPPPPAYEDIYPPA</sequence>
<dbReference type="GeneTree" id="ENSGT00390000004161"/>
<dbReference type="PANTHER" id="PTHR31020:SF1">
    <property type="entry name" value="TRANSMEMBRANE PROTEIN 174"/>
    <property type="match status" value="1"/>
</dbReference>
<dbReference type="Pfam" id="PF15029">
    <property type="entry name" value="TMEM174"/>
    <property type="match status" value="1"/>
</dbReference>
<reference evidence="3" key="1">
    <citation type="submission" date="2025-08" db="UniProtKB">
        <authorList>
            <consortium name="Ensembl"/>
        </authorList>
    </citation>
    <scope>IDENTIFICATION</scope>
</reference>
<proteinExistence type="predicted"/>
<keyword evidence="2" id="KW-0812">Transmembrane</keyword>
<feature type="transmembrane region" description="Helical" evidence="2">
    <location>
        <begin position="24"/>
        <end position="45"/>
    </location>
</feature>